<proteinExistence type="predicted"/>
<dbReference type="Proteomes" id="UP000183567">
    <property type="component" value="Unassembled WGS sequence"/>
</dbReference>
<keyword evidence="2" id="KW-1185">Reference proteome</keyword>
<protein>
    <submittedName>
        <fullName evidence="1">Uncharacterized protein</fullName>
    </submittedName>
</protein>
<gene>
    <name evidence="1" type="ORF">AZE42_13797</name>
</gene>
<evidence type="ECO:0000313" key="2">
    <source>
        <dbReference type="Proteomes" id="UP000183567"/>
    </source>
</evidence>
<name>A0A1J8Q1Y0_9AGAM</name>
<dbReference type="AlphaFoldDB" id="A0A1J8Q1Y0"/>
<evidence type="ECO:0000313" key="1">
    <source>
        <dbReference type="EMBL" id="OJA15590.1"/>
    </source>
</evidence>
<dbReference type="EMBL" id="LVVM01003011">
    <property type="protein sequence ID" value="OJA15590.1"/>
    <property type="molecule type" value="Genomic_DNA"/>
</dbReference>
<dbReference type="OrthoDB" id="2701192at2759"/>
<reference evidence="1 2" key="1">
    <citation type="submission" date="2016-03" db="EMBL/GenBank/DDBJ databases">
        <title>Comparative genomics of the ectomycorrhizal sister species Rhizopogon vinicolor and Rhizopogon vesiculosus (Basidiomycota: Boletales) reveals a divergence of the mating type B locus.</title>
        <authorList>
            <person name="Mujic A.B."/>
            <person name="Kuo A."/>
            <person name="Tritt A."/>
            <person name="Lipzen A."/>
            <person name="Chen C."/>
            <person name="Johnson J."/>
            <person name="Sharma A."/>
            <person name="Barry K."/>
            <person name="Grigoriev I.V."/>
            <person name="Spatafora J.W."/>
        </authorList>
    </citation>
    <scope>NUCLEOTIDE SEQUENCE [LARGE SCALE GENOMIC DNA]</scope>
    <source>
        <strain evidence="1 2">AM-OR11-056</strain>
    </source>
</reference>
<sequence>MSNIKMQRPSMIVSGLSLKTFAILVGSVAAVRAVQFFLDLRRLLRSIKCV</sequence>
<comment type="caution">
    <text evidence="1">The sequence shown here is derived from an EMBL/GenBank/DDBJ whole genome shotgun (WGS) entry which is preliminary data.</text>
</comment>
<organism evidence="1 2">
    <name type="scientific">Rhizopogon vesiculosus</name>
    <dbReference type="NCBI Taxonomy" id="180088"/>
    <lineage>
        <taxon>Eukaryota</taxon>
        <taxon>Fungi</taxon>
        <taxon>Dikarya</taxon>
        <taxon>Basidiomycota</taxon>
        <taxon>Agaricomycotina</taxon>
        <taxon>Agaricomycetes</taxon>
        <taxon>Agaricomycetidae</taxon>
        <taxon>Boletales</taxon>
        <taxon>Suillineae</taxon>
        <taxon>Rhizopogonaceae</taxon>
        <taxon>Rhizopogon</taxon>
    </lineage>
</organism>
<accession>A0A1J8Q1Y0</accession>